<protein>
    <recommendedName>
        <fullName evidence="1">Periplasmic binding protein domain-containing protein</fullName>
    </recommendedName>
</protein>
<keyword evidence="3" id="KW-1185">Reference proteome</keyword>
<gene>
    <name evidence="2" type="ORF">A8C75_06885</name>
</gene>
<dbReference type="AlphaFoldDB" id="A0A1A9EWQ6"/>
<sequence>MPPGPIAGYGLALLVLLLLPLQAFSNEDYTPLDDYLQQHPEQTERMAKFASIVSSPAVALTAPQSRPVRIAIIYPAFQTSDYWRLSILAFEARLKELNISYELQTHLSGLSDDPAALATQLQQSLDWQPDYLVFTLGALIHRQLIEKILAQKTPRLILQNVTTPLQNWSSHTPFLYVGFDHQAGTRLLAQAMLADTSTPKQYAMLYSSHGYISRLRGDTFIRLGNDNPVTRQLGSYYTDNDSNLARDATLQELDRHPDLNMLFACTTDTALGAIEALRMRGKLDQVTVNGWGGGKAELEALRRGELDLTVMRMNDDNGVAMAEAIKAELEQRSDQVPQVFSGEMVLVTRDTPPDELKVLTDKAFRYSAAQ</sequence>
<evidence type="ECO:0000313" key="3">
    <source>
        <dbReference type="Proteomes" id="UP000078070"/>
    </source>
</evidence>
<feature type="domain" description="Periplasmic binding protein" evidence="1">
    <location>
        <begin position="70"/>
        <end position="330"/>
    </location>
</feature>
<dbReference type="Proteomes" id="UP000078070">
    <property type="component" value="Chromosome"/>
</dbReference>
<name>A0A1A9EWQ6_9GAMM</name>
<dbReference type="InterPro" id="IPR028082">
    <property type="entry name" value="Peripla_BP_I"/>
</dbReference>
<organism evidence="2 3">
    <name type="scientific">Marinobacterium aestuarii</name>
    <dbReference type="NCBI Taxonomy" id="1821621"/>
    <lineage>
        <taxon>Bacteria</taxon>
        <taxon>Pseudomonadati</taxon>
        <taxon>Pseudomonadota</taxon>
        <taxon>Gammaproteobacteria</taxon>
        <taxon>Oceanospirillales</taxon>
        <taxon>Oceanospirillaceae</taxon>
        <taxon>Marinobacterium</taxon>
    </lineage>
</organism>
<evidence type="ECO:0000313" key="2">
    <source>
        <dbReference type="EMBL" id="ANG62242.1"/>
    </source>
</evidence>
<dbReference type="EMBL" id="CP015839">
    <property type="protein sequence ID" value="ANG62242.1"/>
    <property type="molecule type" value="Genomic_DNA"/>
</dbReference>
<dbReference type="Pfam" id="PF13407">
    <property type="entry name" value="Peripla_BP_4"/>
    <property type="match status" value="1"/>
</dbReference>
<dbReference type="Gene3D" id="3.40.50.2300">
    <property type="match status" value="2"/>
</dbReference>
<accession>A0A1A9EWQ6</accession>
<dbReference type="PANTHER" id="PTHR30146:SF145">
    <property type="entry name" value="RIBOSE OPERON REPRESSOR"/>
    <property type="match status" value="1"/>
</dbReference>
<dbReference type="PANTHER" id="PTHR30146">
    <property type="entry name" value="LACI-RELATED TRANSCRIPTIONAL REPRESSOR"/>
    <property type="match status" value="1"/>
</dbReference>
<evidence type="ECO:0000259" key="1">
    <source>
        <dbReference type="Pfam" id="PF13407"/>
    </source>
</evidence>
<dbReference type="GO" id="GO:0055085">
    <property type="term" value="P:transmembrane transport"/>
    <property type="evidence" value="ECO:0007669"/>
    <property type="project" value="UniProtKB-ARBA"/>
</dbReference>
<dbReference type="KEGG" id="mars:A8C75_06885"/>
<dbReference type="GO" id="GO:0003700">
    <property type="term" value="F:DNA-binding transcription factor activity"/>
    <property type="evidence" value="ECO:0007669"/>
    <property type="project" value="TreeGrafter"/>
</dbReference>
<dbReference type="STRING" id="1821621.A8C75_06885"/>
<dbReference type="GO" id="GO:0000976">
    <property type="term" value="F:transcription cis-regulatory region binding"/>
    <property type="evidence" value="ECO:0007669"/>
    <property type="project" value="TreeGrafter"/>
</dbReference>
<proteinExistence type="predicted"/>
<dbReference type="SUPFAM" id="SSF53822">
    <property type="entry name" value="Periplasmic binding protein-like I"/>
    <property type="match status" value="1"/>
</dbReference>
<dbReference type="InterPro" id="IPR025997">
    <property type="entry name" value="SBP_2_dom"/>
</dbReference>
<reference evidence="3" key="1">
    <citation type="submission" date="2016-05" db="EMBL/GenBank/DDBJ databases">
        <authorList>
            <person name="Baek K."/>
            <person name="Yang S.-J."/>
        </authorList>
    </citation>
    <scope>NUCLEOTIDE SEQUENCE [LARGE SCALE GENOMIC DNA]</scope>
    <source>
        <strain evidence="3">ST58-10</strain>
    </source>
</reference>
<reference evidence="2 3" key="2">
    <citation type="journal article" date="2018" name="Int. J. Syst. Evol. Microbiol.">
        <title>Marinobacterium aestuarii sp. nov., a benzene-degrading marine bacterium isolated from estuary sediment.</title>
        <authorList>
            <person name="Bae S.S."/>
            <person name="Jung J."/>
            <person name="Chung D."/>
            <person name="Baek K."/>
        </authorList>
    </citation>
    <scope>NUCLEOTIDE SEQUENCE [LARGE SCALE GENOMIC DNA]</scope>
    <source>
        <strain evidence="2 3">ST58-10</strain>
    </source>
</reference>